<keyword evidence="10" id="KW-0677">Repeat</keyword>
<dbReference type="PROSITE" id="PS00615">
    <property type="entry name" value="C_TYPE_LECTIN_1"/>
    <property type="match status" value="1"/>
</dbReference>
<dbReference type="SMART" id="SM00032">
    <property type="entry name" value="CCP"/>
    <property type="match status" value="4"/>
</dbReference>
<feature type="disulfide bond" evidence="24">
    <location>
        <begin position="395"/>
        <end position="422"/>
    </location>
</feature>
<keyword evidence="11" id="KW-0106">Calcium</keyword>
<evidence type="ECO:0000259" key="27">
    <source>
        <dbReference type="PROSITE" id="PS50026"/>
    </source>
</evidence>
<feature type="domain" description="Sushi" evidence="29">
    <location>
        <begin position="179"/>
        <end position="240"/>
    </location>
</feature>
<comment type="caution">
    <text evidence="23">Lacks conserved residue(s) required for the propagation of feature annotation.</text>
</comment>
<dbReference type="GO" id="GO:0046872">
    <property type="term" value="F:metal ion binding"/>
    <property type="evidence" value="ECO:0007669"/>
    <property type="project" value="UniProtKB-KW"/>
</dbReference>
<evidence type="ECO:0000256" key="15">
    <source>
        <dbReference type="ARBA" id="ARBA00023157"/>
    </source>
</evidence>
<dbReference type="SMART" id="SM00034">
    <property type="entry name" value="CLECT"/>
    <property type="match status" value="1"/>
</dbReference>
<feature type="disulfide bond" evidence="24">
    <location>
        <begin position="273"/>
        <end position="300"/>
    </location>
</feature>
<evidence type="ECO:0000313" key="30">
    <source>
        <dbReference type="EMBL" id="KAF6397955.1"/>
    </source>
</evidence>
<feature type="transmembrane region" description="Helical" evidence="25">
    <location>
        <begin position="432"/>
        <end position="454"/>
    </location>
</feature>
<dbReference type="FunFam" id="2.10.70.10:FF:000001">
    <property type="entry name" value="Selectin P"/>
    <property type="match status" value="3"/>
</dbReference>
<evidence type="ECO:0000256" key="26">
    <source>
        <dbReference type="SAM" id="SignalP"/>
    </source>
</evidence>
<keyword evidence="6 25" id="KW-0812">Transmembrane</keyword>
<evidence type="ECO:0000256" key="5">
    <source>
        <dbReference type="ARBA" id="ARBA00022659"/>
    </source>
</evidence>
<dbReference type="Pfam" id="PF00008">
    <property type="entry name" value="EGF"/>
    <property type="match status" value="1"/>
</dbReference>
<keyword evidence="31" id="KW-1185">Reference proteome</keyword>
<evidence type="ECO:0000256" key="23">
    <source>
        <dbReference type="PROSITE-ProRule" id="PRU00076"/>
    </source>
</evidence>
<keyword evidence="4 23" id="KW-0245">EGF-like domain</keyword>
<keyword evidence="15 23" id="KW-1015">Disulfide bond</keyword>
<comment type="function">
    <text evidence="22">Cell-surface glycoprotein having a role in immunoadhesion. Mediates in the adhesion of blood neutrophils in cytokine-activated endothelium through interaction with SELPLG/PSGL1. May have a role in capillary morphogenesis.</text>
</comment>
<dbReference type="PROSITE" id="PS01186">
    <property type="entry name" value="EGF_2"/>
    <property type="match status" value="1"/>
</dbReference>
<dbReference type="InterPro" id="IPR018378">
    <property type="entry name" value="C-type_lectin_CS"/>
</dbReference>
<accession>A0A7J8BHK4</accession>
<evidence type="ECO:0000256" key="9">
    <source>
        <dbReference type="ARBA" id="ARBA00022734"/>
    </source>
</evidence>
<dbReference type="PROSITE" id="PS50026">
    <property type="entry name" value="EGF_3"/>
    <property type="match status" value="1"/>
</dbReference>
<evidence type="ECO:0000256" key="14">
    <source>
        <dbReference type="ARBA" id="ARBA00023136"/>
    </source>
</evidence>
<dbReference type="FunFam" id="2.10.25.10:FF:000176">
    <property type="entry name" value="Selectin P"/>
    <property type="match status" value="1"/>
</dbReference>
<dbReference type="PANTHER" id="PTHR19325:SF493">
    <property type="entry name" value="E-SELECTIN"/>
    <property type="match status" value="1"/>
</dbReference>
<dbReference type="PROSITE" id="PS50041">
    <property type="entry name" value="C_TYPE_LECTIN_2"/>
    <property type="match status" value="1"/>
</dbReference>
<reference evidence="30 31" key="1">
    <citation type="journal article" date="2020" name="Nature">
        <title>Six reference-quality genomes reveal evolution of bat adaptations.</title>
        <authorList>
            <person name="Jebb D."/>
            <person name="Huang Z."/>
            <person name="Pippel M."/>
            <person name="Hughes G.M."/>
            <person name="Lavrichenko K."/>
            <person name="Devanna P."/>
            <person name="Winkler S."/>
            <person name="Jermiin L.S."/>
            <person name="Skirmuntt E.C."/>
            <person name="Katzourakis A."/>
            <person name="Burkitt-Gray L."/>
            <person name="Ray D.A."/>
            <person name="Sullivan K.A.M."/>
            <person name="Roscito J.G."/>
            <person name="Kirilenko B.M."/>
            <person name="Davalos L.M."/>
            <person name="Corthals A.P."/>
            <person name="Power M.L."/>
            <person name="Jones G."/>
            <person name="Ransome R.D."/>
            <person name="Dechmann D.K.N."/>
            <person name="Locatelli A.G."/>
            <person name="Puechmaille S.J."/>
            <person name="Fedrigo O."/>
            <person name="Jarvis E.D."/>
            <person name="Hiller M."/>
            <person name="Vernes S.C."/>
            <person name="Myers E.W."/>
            <person name="Teeling E.C."/>
        </authorList>
    </citation>
    <scope>NUCLEOTIDE SEQUENCE [LARGE SCALE GENOMIC DNA]</scope>
    <source>
        <strain evidence="30">MRouAeg1</strain>
        <tissue evidence="30">Muscle</tissue>
    </source>
</reference>
<keyword evidence="13 25" id="KW-1133">Transmembrane helix</keyword>
<feature type="signal peptide" evidence="26">
    <location>
        <begin position="1"/>
        <end position="22"/>
    </location>
</feature>
<dbReference type="Proteomes" id="UP000593571">
    <property type="component" value="Unassembled WGS sequence"/>
</dbReference>
<feature type="domain" description="Sushi" evidence="29">
    <location>
        <begin position="316"/>
        <end position="365"/>
    </location>
</feature>
<dbReference type="Pfam" id="PF00059">
    <property type="entry name" value="Lectin_C"/>
    <property type="match status" value="1"/>
</dbReference>
<feature type="domain" description="EGF-like" evidence="27">
    <location>
        <begin position="140"/>
        <end position="176"/>
    </location>
</feature>
<keyword evidence="12" id="KW-0130">Cell adhesion</keyword>
<evidence type="ECO:0000259" key="28">
    <source>
        <dbReference type="PROSITE" id="PS50041"/>
    </source>
</evidence>
<dbReference type="InterPro" id="IPR001304">
    <property type="entry name" value="C-type_lectin-like"/>
</dbReference>
<dbReference type="GO" id="GO:0005886">
    <property type="term" value="C:plasma membrane"/>
    <property type="evidence" value="ECO:0007669"/>
    <property type="project" value="UniProtKB-SubCell"/>
</dbReference>
<dbReference type="SUPFAM" id="SSF57535">
    <property type="entry name" value="Complement control module/SCR domain"/>
    <property type="match status" value="4"/>
</dbReference>
<evidence type="ECO:0000313" key="31">
    <source>
        <dbReference type="Proteomes" id="UP000593571"/>
    </source>
</evidence>
<dbReference type="InterPro" id="IPR050350">
    <property type="entry name" value="Compl-Cell_Adhes-Reg"/>
</dbReference>
<evidence type="ECO:0000256" key="11">
    <source>
        <dbReference type="ARBA" id="ARBA00022837"/>
    </source>
</evidence>
<keyword evidence="3" id="KW-1003">Cell membrane</keyword>
<sequence length="486" mass="52256">MTASRLLSALLLALLLCEESGAWSYHASPEPMAFDEASAYCQERYTHLVAIQNQEEIRHLNAAFDYSSSYYWIGIRKVNDQWVWIGTQKPLTEEAQNWAPGEPNNKQSDEDCVEIYIRREKDAGKWNDESCSKKKLALCYTAACTPTSCSGHGECVETINNYTCQCHPGFRGPRCEQVVTCQEQEVPMHGSLVCAHPLGRFSYNSSCTVSCQEGYLPSSTEAPRCTSSGSWSASPAACNVVECDALTRPANGHVECSPSPGSSPWNTTCAFRCEEGFELRGPQRLQCTSSGTWDHEAPTCRAVTCGALGRPQNGSVSCRHSPAGELTFRSSCAFTCEEGFQLRGPAQVECTAQGQWTQRAPVCEEVQCPGLDVPKLANVSCSGAPAFGAVCVFACPEGWTLNGSAALTCGATGHWSGVPPACEAPTTSSVPLAVGLSAAGTSLLTSAAFLFWLLKRLRKKAKKFTPASSCQSLQSSGSYQMPSGSV</sequence>
<evidence type="ECO:0000256" key="19">
    <source>
        <dbReference type="ARBA" id="ARBA00041401"/>
    </source>
</evidence>
<dbReference type="GO" id="GO:0030246">
    <property type="term" value="F:carbohydrate binding"/>
    <property type="evidence" value="ECO:0007669"/>
    <property type="project" value="UniProtKB-KW"/>
</dbReference>
<dbReference type="AlphaFoldDB" id="A0A7J8BHK4"/>
<dbReference type="GO" id="GO:0007155">
    <property type="term" value="P:cell adhesion"/>
    <property type="evidence" value="ECO:0007669"/>
    <property type="project" value="UniProtKB-KW"/>
</dbReference>
<feature type="disulfide bond" evidence="23">
    <location>
        <begin position="166"/>
        <end position="175"/>
    </location>
</feature>
<keyword evidence="8 26" id="KW-0732">Signal</keyword>
<evidence type="ECO:0000256" key="16">
    <source>
        <dbReference type="ARBA" id="ARBA00023180"/>
    </source>
</evidence>
<keyword evidence="14 25" id="KW-0472">Membrane</keyword>
<comment type="subunit">
    <text evidence="17">Interacts with SELPLG/PSGL1 and PODXL2 through the sialyl Lewis X epitope. SELPLG sulfation appears not to be required for this interaction.</text>
</comment>
<dbReference type="PROSITE" id="PS50923">
    <property type="entry name" value="SUSHI"/>
    <property type="match status" value="4"/>
</dbReference>
<feature type="domain" description="Sushi" evidence="29">
    <location>
        <begin position="241"/>
        <end position="302"/>
    </location>
</feature>
<dbReference type="CDD" id="cd00054">
    <property type="entry name" value="EGF_CA"/>
    <property type="match status" value="1"/>
</dbReference>
<evidence type="ECO:0000256" key="8">
    <source>
        <dbReference type="ARBA" id="ARBA00022729"/>
    </source>
</evidence>
<evidence type="ECO:0000256" key="22">
    <source>
        <dbReference type="ARBA" id="ARBA00045695"/>
    </source>
</evidence>
<evidence type="ECO:0000259" key="29">
    <source>
        <dbReference type="PROSITE" id="PS50923"/>
    </source>
</evidence>
<evidence type="ECO:0000256" key="17">
    <source>
        <dbReference type="ARBA" id="ARBA00038738"/>
    </source>
</evidence>
<evidence type="ECO:0000256" key="18">
    <source>
        <dbReference type="ARBA" id="ARBA00040812"/>
    </source>
</evidence>
<evidence type="ECO:0000256" key="2">
    <source>
        <dbReference type="ARBA" id="ARBA00007360"/>
    </source>
</evidence>
<dbReference type="SMART" id="SM00181">
    <property type="entry name" value="EGF"/>
    <property type="match status" value="2"/>
</dbReference>
<evidence type="ECO:0000256" key="20">
    <source>
        <dbReference type="ARBA" id="ARBA00042113"/>
    </source>
</evidence>
<dbReference type="InterPro" id="IPR035976">
    <property type="entry name" value="Sushi/SCR/CCP_sf"/>
</dbReference>
<evidence type="ECO:0000256" key="13">
    <source>
        <dbReference type="ARBA" id="ARBA00022989"/>
    </source>
</evidence>
<comment type="subcellular location">
    <subcellularLocation>
        <location evidence="1">Cell membrane</location>
        <topology evidence="1">Single-pass type I membrane protein</topology>
    </subcellularLocation>
</comment>
<dbReference type="InterPro" id="IPR033991">
    <property type="entry name" value="Selectin_CTLD"/>
</dbReference>
<dbReference type="PANTHER" id="PTHR19325">
    <property type="entry name" value="COMPLEMENT COMPONENT-RELATED SUSHI DOMAIN-CONTAINING"/>
    <property type="match status" value="1"/>
</dbReference>
<feature type="chain" id="PRO_5029444086" description="E-selectin" evidence="26">
    <location>
        <begin position="23"/>
        <end position="486"/>
    </location>
</feature>
<comment type="caution">
    <text evidence="30">The sequence shown here is derived from an EMBL/GenBank/DDBJ whole genome shotgun (WGS) entry which is preliminary data.</text>
</comment>
<dbReference type="InterPro" id="IPR016186">
    <property type="entry name" value="C-type_lectin-like/link_sf"/>
</dbReference>
<dbReference type="FunFam" id="3.10.100.10:FF:000007">
    <property type="entry name" value="L-selectin"/>
    <property type="match status" value="1"/>
</dbReference>
<evidence type="ECO:0000256" key="1">
    <source>
        <dbReference type="ARBA" id="ARBA00004251"/>
    </source>
</evidence>
<evidence type="ECO:0000256" key="12">
    <source>
        <dbReference type="ARBA" id="ARBA00022889"/>
    </source>
</evidence>
<name>A0A7J8BHK4_ROUAE</name>
<dbReference type="InterPro" id="IPR016187">
    <property type="entry name" value="CTDL_fold"/>
</dbReference>
<dbReference type="EMBL" id="JACASE010000017">
    <property type="protein sequence ID" value="KAF6397955.1"/>
    <property type="molecule type" value="Genomic_DNA"/>
</dbReference>
<gene>
    <name evidence="30" type="ORF">HJG63_017337</name>
</gene>
<feature type="disulfide bond" evidence="24">
    <location>
        <begin position="336"/>
        <end position="363"/>
    </location>
</feature>
<dbReference type="CDD" id="cd03592">
    <property type="entry name" value="CLECT_selectins_like"/>
    <property type="match status" value="1"/>
</dbReference>
<feature type="domain" description="C-type lectin" evidence="28">
    <location>
        <begin position="20"/>
        <end position="140"/>
    </location>
</feature>
<dbReference type="SUPFAM" id="SSF56436">
    <property type="entry name" value="C-type lectin-like"/>
    <property type="match status" value="1"/>
</dbReference>
<evidence type="ECO:0000256" key="21">
    <source>
        <dbReference type="ARBA" id="ARBA00043124"/>
    </source>
</evidence>
<dbReference type="Pfam" id="PF00084">
    <property type="entry name" value="Sushi"/>
    <property type="match status" value="4"/>
</dbReference>
<evidence type="ECO:0000256" key="4">
    <source>
        <dbReference type="ARBA" id="ARBA00022536"/>
    </source>
</evidence>
<dbReference type="Gene3D" id="2.10.70.10">
    <property type="entry name" value="Complement Module, domain 1"/>
    <property type="match status" value="4"/>
</dbReference>
<feature type="disulfide bond" evidence="24">
    <location>
        <begin position="211"/>
        <end position="238"/>
    </location>
</feature>
<evidence type="ECO:0000256" key="3">
    <source>
        <dbReference type="ARBA" id="ARBA00022475"/>
    </source>
</evidence>
<evidence type="ECO:0000256" key="7">
    <source>
        <dbReference type="ARBA" id="ARBA00022723"/>
    </source>
</evidence>
<keyword evidence="5 24" id="KW-0768">Sushi</keyword>
<dbReference type="PRINTS" id="PR00343">
    <property type="entry name" value="SELECTIN"/>
</dbReference>
<keyword evidence="9 30" id="KW-0430">Lectin</keyword>
<dbReference type="InterPro" id="IPR000742">
    <property type="entry name" value="EGF"/>
</dbReference>
<organism evidence="30 31">
    <name type="scientific">Rousettus aegyptiacus</name>
    <name type="common">Egyptian fruit bat</name>
    <name type="synonym">Pteropus aegyptiacus</name>
    <dbReference type="NCBI Taxonomy" id="9407"/>
    <lineage>
        <taxon>Eukaryota</taxon>
        <taxon>Metazoa</taxon>
        <taxon>Chordata</taxon>
        <taxon>Craniata</taxon>
        <taxon>Vertebrata</taxon>
        <taxon>Euteleostomi</taxon>
        <taxon>Mammalia</taxon>
        <taxon>Eutheria</taxon>
        <taxon>Laurasiatheria</taxon>
        <taxon>Chiroptera</taxon>
        <taxon>Yinpterochiroptera</taxon>
        <taxon>Pteropodoidea</taxon>
        <taxon>Pteropodidae</taxon>
        <taxon>Rousettinae</taxon>
        <taxon>Rousettus</taxon>
    </lineage>
</organism>
<dbReference type="Gene3D" id="3.10.100.10">
    <property type="entry name" value="Mannose-Binding Protein A, subunit A"/>
    <property type="match status" value="1"/>
</dbReference>
<keyword evidence="7" id="KW-0479">Metal-binding</keyword>
<evidence type="ECO:0000256" key="6">
    <source>
        <dbReference type="ARBA" id="ARBA00022692"/>
    </source>
</evidence>
<comment type="similarity">
    <text evidence="2">Belongs to the selectin/LECAM family.</text>
</comment>
<protein>
    <recommendedName>
        <fullName evidence="18">E-selectin</fullName>
    </recommendedName>
    <alternativeName>
        <fullName evidence="19">CD62 antigen-like family member E</fullName>
    </alternativeName>
    <alternativeName>
        <fullName evidence="20">Endothelial leukocyte adhesion molecule 1</fullName>
    </alternativeName>
    <alternativeName>
        <fullName evidence="21">Leukocyte-endothelial cell adhesion molecule 2</fullName>
    </alternativeName>
</protein>
<dbReference type="PROSITE" id="PS00022">
    <property type="entry name" value="EGF_1"/>
    <property type="match status" value="1"/>
</dbReference>
<evidence type="ECO:0000256" key="25">
    <source>
        <dbReference type="SAM" id="Phobius"/>
    </source>
</evidence>
<dbReference type="CDD" id="cd00033">
    <property type="entry name" value="CCP"/>
    <property type="match status" value="4"/>
</dbReference>
<evidence type="ECO:0000256" key="24">
    <source>
        <dbReference type="PROSITE-ProRule" id="PRU00302"/>
    </source>
</evidence>
<keyword evidence="16" id="KW-0325">Glycoprotein</keyword>
<proteinExistence type="inferred from homology"/>
<evidence type="ECO:0000256" key="10">
    <source>
        <dbReference type="ARBA" id="ARBA00022737"/>
    </source>
</evidence>
<dbReference type="InterPro" id="IPR002396">
    <property type="entry name" value="Selectin_superfamily"/>
</dbReference>
<dbReference type="InterPro" id="IPR000436">
    <property type="entry name" value="Sushi_SCR_CCP_dom"/>
</dbReference>
<feature type="domain" description="Sushi" evidence="29">
    <location>
        <begin position="366"/>
        <end position="424"/>
    </location>
</feature>